<feature type="signal peptide" evidence="1">
    <location>
        <begin position="1"/>
        <end position="21"/>
    </location>
</feature>
<accession>A0A2G3DXR3</accession>
<protein>
    <recommendedName>
        <fullName evidence="4">Lipoprotein</fullName>
    </recommendedName>
</protein>
<keyword evidence="1" id="KW-0732">Signal</keyword>
<evidence type="ECO:0008006" key="4">
    <source>
        <dbReference type="Google" id="ProtNLM"/>
    </source>
</evidence>
<organism evidence="2 3">
    <name type="scientific">Pseudobutyrivibrio ruminis</name>
    <dbReference type="NCBI Taxonomy" id="46206"/>
    <lineage>
        <taxon>Bacteria</taxon>
        <taxon>Bacillati</taxon>
        <taxon>Bacillota</taxon>
        <taxon>Clostridia</taxon>
        <taxon>Lachnospirales</taxon>
        <taxon>Lachnospiraceae</taxon>
        <taxon>Pseudobutyrivibrio</taxon>
    </lineage>
</organism>
<dbReference type="Proteomes" id="UP000225889">
    <property type="component" value="Unassembled WGS sequence"/>
</dbReference>
<evidence type="ECO:0000313" key="3">
    <source>
        <dbReference type="Proteomes" id="UP000225889"/>
    </source>
</evidence>
<dbReference type="EMBL" id="PDYF01000008">
    <property type="protein sequence ID" value="PHU35794.1"/>
    <property type="molecule type" value="Genomic_DNA"/>
</dbReference>
<dbReference type="AlphaFoldDB" id="A0A2G3DXR3"/>
<feature type="chain" id="PRO_5038640408" description="Lipoprotein" evidence="1">
    <location>
        <begin position="22"/>
        <end position="183"/>
    </location>
</feature>
<evidence type="ECO:0000256" key="1">
    <source>
        <dbReference type="SAM" id="SignalP"/>
    </source>
</evidence>
<reference evidence="2 3" key="2">
    <citation type="submission" date="2017-10" db="EMBL/GenBank/DDBJ databases">
        <authorList>
            <person name="Banno H."/>
            <person name="Chua N.-H."/>
        </authorList>
    </citation>
    <scope>NUCLEOTIDE SEQUENCE [LARGE SCALE GENOMIC DNA]</scope>
    <source>
        <strain evidence="2 3">JK626</strain>
    </source>
</reference>
<sequence>MKKINVIILSALLAYSLVACGNSSEEKVSKEDSQTNTYDSADISDDITAVDDIQLQEEDPEEVQSVAGDPSVDVDLTVLSSTLIYSEVFNMVTTPADYEGKTVKMEGTCNMYQDPDTGKKYYACIVQDATQCCSQGLEFVLDENTYTEDDYPKVGDEIIIKGTFTTYQENGNTYLTMIDSTLI</sequence>
<name>A0A2G3DXR3_9FIRM</name>
<evidence type="ECO:0000313" key="2">
    <source>
        <dbReference type="EMBL" id="PHU35794.1"/>
    </source>
</evidence>
<gene>
    <name evidence="2" type="ORF">CSX01_04085</name>
</gene>
<proteinExistence type="predicted"/>
<comment type="caution">
    <text evidence="2">The sequence shown here is derived from an EMBL/GenBank/DDBJ whole genome shotgun (WGS) entry which is preliminary data.</text>
</comment>
<dbReference type="RefSeq" id="WP_099391531.1">
    <property type="nucleotide sequence ID" value="NZ_PDYF01000008.1"/>
</dbReference>
<reference evidence="2 3" key="1">
    <citation type="submission" date="2017-10" db="EMBL/GenBank/DDBJ databases">
        <title>Resolving the taxonomy of Roseburia spp., Eubacterium rectale and Agathobacter spp. through phylogenomic analysis.</title>
        <authorList>
            <person name="Sheridan P.O."/>
            <person name="Walker A.W."/>
            <person name="Duncan S.H."/>
            <person name="Scott K.P."/>
            <person name="Toole P.W.O."/>
            <person name="Luis P."/>
            <person name="Flint H.J."/>
        </authorList>
    </citation>
    <scope>NUCLEOTIDE SEQUENCE [LARGE SCALE GENOMIC DNA]</scope>
    <source>
        <strain evidence="2 3">JK626</strain>
    </source>
</reference>
<dbReference type="PROSITE" id="PS51257">
    <property type="entry name" value="PROKAR_LIPOPROTEIN"/>
    <property type="match status" value="1"/>
</dbReference>